<dbReference type="EMBL" id="PFHR01000109">
    <property type="protein sequence ID" value="PIW96993.1"/>
    <property type="molecule type" value="Genomic_DNA"/>
</dbReference>
<gene>
    <name evidence="2" type="ORF">COZ82_01980</name>
</gene>
<comment type="caution">
    <text evidence="2">The sequence shown here is derived from an EMBL/GenBank/DDBJ whole genome shotgun (WGS) entry which is preliminary data.</text>
</comment>
<feature type="transmembrane region" description="Helical" evidence="1">
    <location>
        <begin position="39"/>
        <end position="59"/>
    </location>
</feature>
<name>A0A2M7INT4_9BACT</name>
<evidence type="ECO:0000256" key="1">
    <source>
        <dbReference type="SAM" id="Phobius"/>
    </source>
</evidence>
<keyword evidence="1" id="KW-1133">Transmembrane helix</keyword>
<evidence type="ECO:0000313" key="3">
    <source>
        <dbReference type="Proteomes" id="UP000230837"/>
    </source>
</evidence>
<dbReference type="AlphaFoldDB" id="A0A2M7INT4"/>
<dbReference type="Proteomes" id="UP000230837">
    <property type="component" value="Unassembled WGS sequence"/>
</dbReference>
<keyword evidence="1" id="KW-0472">Membrane</keyword>
<reference evidence="3" key="1">
    <citation type="submission" date="2017-09" db="EMBL/GenBank/DDBJ databases">
        <title>Depth-based differentiation of microbial function through sediment-hosted aquifers and enrichment of novel symbionts in the deep terrestrial subsurface.</title>
        <authorList>
            <person name="Probst A.J."/>
            <person name="Ladd B."/>
            <person name="Jarett J.K."/>
            <person name="Geller-Mcgrath D.E."/>
            <person name="Sieber C.M.K."/>
            <person name="Emerson J.B."/>
            <person name="Anantharaman K."/>
            <person name="Thomas B.C."/>
            <person name="Malmstrom R."/>
            <person name="Stieglmeier M."/>
            <person name="Klingl A."/>
            <person name="Woyke T."/>
            <person name="Ryan C.M."/>
            <person name="Banfield J.F."/>
        </authorList>
    </citation>
    <scope>NUCLEOTIDE SEQUENCE [LARGE SCALE GENOMIC DNA]</scope>
</reference>
<keyword evidence="1" id="KW-0812">Transmembrane</keyword>
<protein>
    <submittedName>
        <fullName evidence="2">Uncharacterized protein</fullName>
    </submittedName>
</protein>
<accession>A0A2M7INT4</accession>
<proteinExistence type="predicted"/>
<sequence>MFEDENLQRHRESFQTSTPKIVRWVIKYSGKIINDEKQANYFLIGFVVVAIIISLFLLFGGENNRISSPDSDLINSPQPLEEYIPR</sequence>
<evidence type="ECO:0000313" key="2">
    <source>
        <dbReference type="EMBL" id="PIW96993.1"/>
    </source>
</evidence>
<organism evidence="2 3">
    <name type="scientific">Candidatus Kaiserbacteria bacterium CG_4_8_14_3_um_filter_38_9</name>
    <dbReference type="NCBI Taxonomy" id="1974599"/>
    <lineage>
        <taxon>Bacteria</taxon>
        <taxon>Candidatus Kaiseribacteriota</taxon>
    </lineage>
</organism>